<organism evidence="1 2">
    <name type="scientific">Miscanthus lutarioriparius</name>
    <dbReference type="NCBI Taxonomy" id="422564"/>
    <lineage>
        <taxon>Eukaryota</taxon>
        <taxon>Viridiplantae</taxon>
        <taxon>Streptophyta</taxon>
        <taxon>Embryophyta</taxon>
        <taxon>Tracheophyta</taxon>
        <taxon>Spermatophyta</taxon>
        <taxon>Magnoliopsida</taxon>
        <taxon>Liliopsida</taxon>
        <taxon>Poales</taxon>
        <taxon>Poaceae</taxon>
        <taxon>PACMAD clade</taxon>
        <taxon>Panicoideae</taxon>
        <taxon>Andropogonodae</taxon>
        <taxon>Andropogoneae</taxon>
        <taxon>Saccharinae</taxon>
        <taxon>Miscanthus</taxon>
    </lineage>
</organism>
<evidence type="ECO:0000313" key="2">
    <source>
        <dbReference type="Proteomes" id="UP000604825"/>
    </source>
</evidence>
<sequence>MCEMKIQGYSTSAVRALVHQIRQAAFNLILYGGSESAAVTAAMVGLVEESKLSLDALREDRRSAFMIYYDTVKMRQGIAKVLTKLDEEVACKTTGNAGTLISATKKLIGSSTELNKQCERDGENGNKKTSKSLHNVAEERGHALKNNETGTKAVACKNSYIISLLV</sequence>
<name>A0A811S0X2_9POAL</name>
<evidence type="ECO:0000313" key="1">
    <source>
        <dbReference type="EMBL" id="CAD6335952.1"/>
    </source>
</evidence>
<dbReference type="Proteomes" id="UP000604825">
    <property type="component" value="Unassembled WGS sequence"/>
</dbReference>
<comment type="caution">
    <text evidence="1">The sequence shown here is derived from an EMBL/GenBank/DDBJ whole genome shotgun (WGS) entry which is preliminary data.</text>
</comment>
<protein>
    <submittedName>
        <fullName evidence="1">Uncharacterized protein</fullName>
    </submittedName>
</protein>
<proteinExistence type="predicted"/>
<dbReference type="AlphaFoldDB" id="A0A811S0X2"/>
<keyword evidence="2" id="KW-1185">Reference proteome</keyword>
<accession>A0A811S0X2</accession>
<gene>
    <name evidence="1" type="ORF">NCGR_LOCUS60050</name>
</gene>
<dbReference type="EMBL" id="CAJGYO010000018">
    <property type="protein sequence ID" value="CAD6335952.1"/>
    <property type="molecule type" value="Genomic_DNA"/>
</dbReference>
<reference evidence="1" key="1">
    <citation type="submission" date="2020-10" db="EMBL/GenBank/DDBJ databases">
        <authorList>
            <person name="Han B."/>
            <person name="Lu T."/>
            <person name="Zhao Q."/>
            <person name="Huang X."/>
            <person name="Zhao Y."/>
        </authorList>
    </citation>
    <scope>NUCLEOTIDE SEQUENCE</scope>
</reference>